<feature type="non-terminal residue" evidence="3">
    <location>
        <position position="353"/>
    </location>
</feature>
<dbReference type="Proteomes" id="UP000673691">
    <property type="component" value="Unassembled WGS sequence"/>
</dbReference>
<keyword evidence="4" id="KW-1185">Reference proteome</keyword>
<feature type="region of interest" description="Disordered" evidence="1">
    <location>
        <begin position="30"/>
        <end position="72"/>
    </location>
</feature>
<gene>
    <name evidence="3" type="ORF">BJ554DRAFT_3837</name>
</gene>
<sequence>MQYFTDDDDDDDDEHLVFVGACRLVAQTRDPHTQQHQTLGHSATGQRQDSRESSAGQAGGWGTGRRTGSGRDARRLTSAGLALYRREWLERFWRGHYEKYAKQWDFDDAGARWSRGFFDVPSTTLPDGYRHVLISTADLPQLREELAARLRTPVEVFPLPTTAPEDVERVETATFSDAAAVKSALSACQKENKKIKAREAAALRASVLETARRAVSDGKSVFVSVDVEVYEANHNIVLEVGWSYFDQYRPPPHPHPQDGKNPLTVVPSTAEDRRLVSRHYCNSDHRNTRNGKYCADRKGCFDFGNSIWGTVQEAVDHFKRDLAMIEHLVLVVCAYRRGAQLTAAERGGRGEGR</sequence>
<comment type="caution">
    <text evidence="3">The sequence shown here is derived from an EMBL/GenBank/DDBJ whole genome shotgun (WGS) entry which is preliminary data.</text>
</comment>
<name>A0A8H8DFJ0_9FUNG</name>
<dbReference type="PANTHER" id="PTHR28083:SF1">
    <property type="entry name" value="GOOD FOR FULL DBP5 ACTIVITY PROTEIN 2"/>
    <property type="match status" value="1"/>
</dbReference>
<dbReference type="InterPro" id="IPR040151">
    <property type="entry name" value="Gfd2/YDR514C-like"/>
</dbReference>
<evidence type="ECO:0000313" key="3">
    <source>
        <dbReference type="EMBL" id="KAG5456428.1"/>
    </source>
</evidence>
<dbReference type="GO" id="GO:0005634">
    <property type="term" value="C:nucleus"/>
    <property type="evidence" value="ECO:0007669"/>
    <property type="project" value="TreeGrafter"/>
</dbReference>
<evidence type="ECO:0000313" key="4">
    <source>
        <dbReference type="Proteomes" id="UP000673691"/>
    </source>
</evidence>
<dbReference type="InterPro" id="IPR048519">
    <property type="entry name" value="Gfd2/YDR514C-like_C"/>
</dbReference>
<protein>
    <recommendedName>
        <fullName evidence="2">Gfd2/YDR514C-like C-terminal domain-containing protein</fullName>
    </recommendedName>
</protein>
<proteinExistence type="predicted"/>
<evidence type="ECO:0000256" key="1">
    <source>
        <dbReference type="SAM" id="MobiDB-lite"/>
    </source>
</evidence>
<organism evidence="3 4">
    <name type="scientific">Olpidium bornovanus</name>
    <dbReference type="NCBI Taxonomy" id="278681"/>
    <lineage>
        <taxon>Eukaryota</taxon>
        <taxon>Fungi</taxon>
        <taxon>Fungi incertae sedis</taxon>
        <taxon>Olpidiomycota</taxon>
        <taxon>Olpidiomycotina</taxon>
        <taxon>Olpidiomycetes</taxon>
        <taxon>Olpidiales</taxon>
        <taxon>Olpidiaceae</taxon>
        <taxon>Olpidium</taxon>
    </lineage>
</organism>
<feature type="compositionally biased region" description="Gly residues" evidence="1">
    <location>
        <begin position="57"/>
        <end position="67"/>
    </location>
</feature>
<feature type="domain" description="Gfd2/YDR514C-like C-terminal" evidence="2">
    <location>
        <begin position="221"/>
        <end position="320"/>
    </location>
</feature>
<dbReference type="EMBL" id="JAEFCI010011764">
    <property type="protein sequence ID" value="KAG5456428.1"/>
    <property type="molecule type" value="Genomic_DNA"/>
</dbReference>
<dbReference type="OrthoDB" id="5953249at2759"/>
<dbReference type="AlphaFoldDB" id="A0A8H8DFJ0"/>
<evidence type="ECO:0000259" key="2">
    <source>
        <dbReference type="Pfam" id="PF21762"/>
    </source>
</evidence>
<accession>A0A8H8DFJ0</accession>
<dbReference type="PANTHER" id="PTHR28083">
    <property type="entry name" value="GOOD FOR FULL DBP5 ACTIVITY PROTEIN 2"/>
    <property type="match status" value="1"/>
</dbReference>
<dbReference type="Pfam" id="PF21762">
    <property type="entry name" value="DEDDh_C"/>
    <property type="match status" value="1"/>
</dbReference>
<feature type="compositionally biased region" description="Polar residues" evidence="1">
    <location>
        <begin position="34"/>
        <end position="47"/>
    </location>
</feature>
<reference evidence="3 4" key="1">
    <citation type="journal article" name="Sci. Rep.">
        <title>Genome-scale phylogenetic analyses confirm Olpidium as the closest living zoosporic fungus to the non-flagellated, terrestrial fungi.</title>
        <authorList>
            <person name="Chang Y."/>
            <person name="Rochon D."/>
            <person name="Sekimoto S."/>
            <person name="Wang Y."/>
            <person name="Chovatia M."/>
            <person name="Sandor L."/>
            <person name="Salamov A."/>
            <person name="Grigoriev I.V."/>
            <person name="Stajich J.E."/>
            <person name="Spatafora J.W."/>
        </authorList>
    </citation>
    <scope>NUCLEOTIDE SEQUENCE [LARGE SCALE GENOMIC DNA]</scope>
    <source>
        <strain evidence="3">S191</strain>
    </source>
</reference>